<evidence type="ECO:0000313" key="10">
    <source>
        <dbReference type="Proteomes" id="UP000335415"/>
    </source>
</evidence>
<dbReference type="SUPFAM" id="SSF103473">
    <property type="entry name" value="MFS general substrate transporter"/>
    <property type="match status" value="1"/>
</dbReference>
<dbReference type="Gene3D" id="1.20.1720.10">
    <property type="entry name" value="Multidrug resistance protein D"/>
    <property type="match status" value="1"/>
</dbReference>
<dbReference type="PANTHER" id="PTHR23501">
    <property type="entry name" value="MAJOR FACILITATOR SUPERFAMILY"/>
    <property type="match status" value="1"/>
</dbReference>
<evidence type="ECO:0000256" key="2">
    <source>
        <dbReference type="ARBA" id="ARBA00022448"/>
    </source>
</evidence>
<feature type="transmembrane region" description="Helical" evidence="7">
    <location>
        <begin position="303"/>
        <end position="320"/>
    </location>
</feature>
<dbReference type="CDD" id="cd17502">
    <property type="entry name" value="MFS_Azr1_MDR_like"/>
    <property type="match status" value="1"/>
</dbReference>
<feature type="transmembrane region" description="Helical" evidence="7">
    <location>
        <begin position="452"/>
        <end position="480"/>
    </location>
</feature>
<dbReference type="EMBL" id="VYKJ01000002">
    <property type="protein sequence ID" value="KAA9001868.1"/>
    <property type="molecule type" value="Genomic_DNA"/>
</dbReference>
<feature type="transmembrane region" description="Helical" evidence="7">
    <location>
        <begin position="145"/>
        <end position="165"/>
    </location>
</feature>
<dbReference type="GO" id="GO:0005886">
    <property type="term" value="C:plasma membrane"/>
    <property type="evidence" value="ECO:0007669"/>
    <property type="project" value="UniProtKB-SubCell"/>
</dbReference>
<dbReference type="Gene3D" id="1.20.1250.20">
    <property type="entry name" value="MFS general substrate transporter like domains"/>
    <property type="match status" value="1"/>
</dbReference>
<evidence type="ECO:0000256" key="5">
    <source>
        <dbReference type="ARBA" id="ARBA00022989"/>
    </source>
</evidence>
<comment type="subcellular location">
    <subcellularLocation>
        <location evidence="1">Cell membrane</location>
        <topology evidence="1">Multi-pass membrane protein</topology>
    </subcellularLocation>
</comment>
<dbReference type="PROSITE" id="PS50850">
    <property type="entry name" value="MFS"/>
    <property type="match status" value="1"/>
</dbReference>
<dbReference type="InterPro" id="IPR011701">
    <property type="entry name" value="MFS"/>
</dbReference>
<evidence type="ECO:0000256" key="7">
    <source>
        <dbReference type="SAM" id="Phobius"/>
    </source>
</evidence>
<dbReference type="RefSeq" id="WP_150434104.1">
    <property type="nucleotide sequence ID" value="NZ_VYKJ01000002.1"/>
</dbReference>
<name>A0A5J5G497_9GAMM</name>
<evidence type="ECO:0000256" key="3">
    <source>
        <dbReference type="ARBA" id="ARBA00022475"/>
    </source>
</evidence>
<feature type="transmembrane region" description="Helical" evidence="7">
    <location>
        <begin position="202"/>
        <end position="221"/>
    </location>
</feature>
<feature type="transmembrane region" description="Helical" evidence="7">
    <location>
        <begin position="332"/>
        <end position="352"/>
    </location>
</feature>
<feature type="transmembrane region" description="Helical" evidence="7">
    <location>
        <begin position="171"/>
        <end position="190"/>
    </location>
</feature>
<proteinExistence type="predicted"/>
<keyword evidence="4 7" id="KW-0812">Transmembrane</keyword>
<dbReference type="PANTHER" id="PTHR23501:SF191">
    <property type="entry name" value="VACUOLAR BASIC AMINO ACID TRANSPORTER 4"/>
    <property type="match status" value="1"/>
</dbReference>
<accession>A0A5J5G497</accession>
<keyword evidence="2" id="KW-0813">Transport</keyword>
<dbReference type="InterPro" id="IPR036259">
    <property type="entry name" value="MFS_trans_sf"/>
</dbReference>
<feature type="transmembrane region" description="Helical" evidence="7">
    <location>
        <begin position="52"/>
        <end position="71"/>
    </location>
</feature>
<keyword evidence="3" id="KW-1003">Cell membrane</keyword>
<dbReference type="OrthoDB" id="9812221at2"/>
<dbReference type="FunFam" id="1.20.1720.10:FF:000004">
    <property type="entry name" value="EmrB/QacA family drug resistance transporter"/>
    <property type="match status" value="1"/>
</dbReference>
<keyword evidence="5 7" id="KW-1133">Transmembrane helix</keyword>
<evidence type="ECO:0000256" key="1">
    <source>
        <dbReference type="ARBA" id="ARBA00004651"/>
    </source>
</evidence>
<dbReference type="PRINTS" id="PR01036">
    <property type="entry name" value="TCRTETB"/>
</dbReference>
<feature type="domain" description="Major facilitator superfamily (MFS) profile" evidence="8">
    <location>
        <begin position="18"/>
        <end position="486"/>
    </location>
</feature>
<feature type="transmembrane region" description="Helical" evidence="7">
    <location>
        <begin position="358"/>
        <end position="382"/>
    </location>
</feature>
<keyword evidence="6 7" id="KW-0472">Membrane</keyword>
<feature type="transmembrane region" description="Helical" evidence="7">
    <location>
        <begin position="227"/>
        <end position="246"/>
    </location>
</feature>
<keyword evidence="10" id="KW-1185">Reference proteome</keyword>
<dbReference type="Pfam" id="PF07690">
    <property type="entry name" value="MFS_1"/>
    <property type="match status" value="1"/>
</dbReference>
<dbReference type="AlphaFoldDB" id="A0A5J5G497"/>
<evidence type="ECO:0000313" key="9">
    <source>
        <dbReference type="EMBL" id="KAA9001868.1"/>
    </source>
</evidence>
<evidence type="ECO:0000256" key="6">
    <source>
        <dbReference type="ARBA" id="ARBA00023136"/>
    </source>
</evidence>
<evidence type="ECO:0000259" key="8">
    <source>
        <dbReference type="PROSITE" id="PS50850"/>
    </source>
</evidence>
<sequence length="495" mass="52952">MKTVRSPDDAPVPHRHWVLLGCALAMFTAAIEVTIVATALPTIITDLGGFSLLGWVFASYLLTQAVSIPIYGRLADIYGRKRIFFIGTVIFLLGSVLCGASTSMVWMIIFRALQGIGAGAITPVAFTIIADVYSASERPRVQGYLSSVWGIAAVVGPLAGAFIVQHFPWALVFWVNVPVGLIAMLLLARFLPDSHRLRQHQLDLAGAFYLIVCVASLLLTLLQGSELGHWVFLFIALTVTGGILLYRQETTTPEPLFPLELWRNRVIVAGNIGGVMIGAAMMGVSAFMPTFIQAVMGRSPLEAGSILALMSIGWPLASALSGRLMLWTSYRFTAVAGAILLIVGSLILLTLSPDRHLGWARGACLMIGAGMGMSNTTFLVSVQNTASYSIRGIATASTMFTRMLGSALGTAILGAALNLSLHWRLPGYDDPVQSLMEPAMRASLPPQQINALIWQVAGSLHTVFIISACIAALTLFSAWLMPSGHQPGGRNNAST</sequence>
<comment type="caution">
    <text evidence="9">The sequence shown here is derived from an EMBL/GenBank/DDBJ whole genome shotgun (WGS) entry which is preliminary data.</text>
</comment>
<gene>
    <name evidence="9" type="ORF">FJU30_06145</name>
</gene>
<feature type="transmembrane region" description="Helical" evidence="7">
    <location>
        <begin position="403"/>
        <end position="423"/>
    </location>
</feature>
<organism evidence="9 10">
    <name type="scientific">Affinibrenneria salicis</name>
    <dbReference type="NCBI Taxonomy" id="2590031"/>
    <lineage>
        <taxon>Bacteria</taxon>
        <taxon>Pseudomonadati</taxon>
        <taxon>Pseudomonadota</taxon>
        <taxon>Gammaproteobacteria</taxon>
        <taxon>Enterobacterales</taxon>
        <taxon>Pectobacteriaceae</taxon>
        <taxon>Affinibrenneria</taxon>
    </lineage>
</organism>
<feature type="transmembrane region" description="Helical" evidence="7">
    <location>
        <begin position="83"/>
        <end position="109"/>
    </location>
</feature>
<dbReference type="GO" id="GO:0022857">
    <property type="term" value="F:transmembrane transporter activity"/>
    <property type="evidence" value="ECO:0007669"/>
    <property type="project" value="InterPro"/>
</dbReference>
<protein>
    <submittedName>
        <fullName evidence="9">MFS transporter</fullName>
    </submittedName>
</protein>
<feature type="transmembrane region" description="Helical" evidence="7">
    <location>
        <begin position="115"/>
        <end position="133"/>
    </location>
</feature>
<dbReference type="Proteomes" id="UP000335415">
    <property type="component" value="Unassembled WGS sequence"/>
</dbReference>
<evidence type="ECO:0000256" key="4">
    <source>
        <dbReference type="ARBA" id="ARBA00022692"/>
    </source>
</evidence>
<feature type="transmembrane region" description="Helical" evidence="7">
    <location>
        <begin position="16"/>
        <end position="40"/>
    </location>
</feature>
<reference evidence="9 10" key="1">
    <citation type="submission" date="2019-09" db="EMBL/GenBank/DDBJ databases">
        <authorList>
            <person name="Li Y."/>
        </authorList>
    </citation>
    <scope>NUCLEOTIDE SEQUENCE [LARGE SCALE GENOMIC DNA]</scope>
    <source>
        <strain evidence="9 10">L3-3HA</strain>
    </source>
</reference>
<feature type="transmembrane region" description="Helical" evidence="7">
    <location>
        <begin position="266"/>
        <end position="291"/>
    </location>
</feature>
<dbReference type="InterPro" id="IPR020846">
    <property type="entry name" value="MFS_dom"/>
</dbReference>